<dbReference type="InterPro" id="IPR027387">
    <property type="entry name" value="Cytb/b6-like_sf"/>
</dbReference>
<evidence type="ECO:0000256" key="20">
    <source>
        <dbReference type="RuleBase" id="RU362117"/>
    </source>
</evidence>
<keyword evidence="9 19" id="KW-0479">Metal-binding</keyword>
<proteinExistence type="inferred from homology"/>
<geneLocation type="mitochondrion" evidence="23"/>
<dbReference type="PANTHER" id="PTHR19271">
    <property type="entry name" value="CYTOCHROME B"/>
    <property type="match status" value="1"/>
</dbReference>
<feature type="transmembrane region" description="Helical" evidence="20">
    <location>
        <begin position="31"/>
        <end position="58"/>
    </location>
</feature>
<dbReference type="CDD" id="cd00284">
    <property type="entry name" value="Cytochrome_b_N"/>
    <property type="match status" value="1"/>
</dbReference>
<evidence type="ECO:0000256" key="10">
    <source>
        <dbReference type="ARBA" id="ARBA00022792"/>
    </source>
</evidence>
<evidence type="ECO:0000256" key="1">
    <source>
        <dbReference type="ARBA" id="ARBA00002566"/>
    </source>
</evidence>
<dbReference type="EMBL" id="MF173963">
    <property type="protein sequence ID" value="AVJ52605.1"/>
    <property type="molecule type" value="Genomic_DNA"/>
</dbReference>
<dbReference type="PIRSF" id="PIRSF038885">
    <property type="entry name" value="COB"/>
    <property type="match status" value="1"/>
</dbReference>
<name>A0A2P1CMT4_9HEMI</name>
<feature type="transmembrane region" description="Helical" evidence="20">
    <location>
        <begin position="321"/>
        <end position="341"/>
    </location>
</feature>
<dbReference type="Pfam" id="PF00033">
    <property type="entry name" value="Cytochrome_B"/>
    <property type="match status" value="1"/>
</dbReference>
<dbReference type="FunFam" id="1.20.810.10:FF:000002">
    <property type="entry name" value="Cytochrome b"/>
    <property type="match status" value="1"/>
</dbReference>
<keyword evidence="12 20" id="KW-1133">Transmembrane helix</keyword>
<dbReference type="InterPro" id="IPR036150">
    <property type="entry name" value="Cyt_b/b6_C_sf"/>
</dbReference>
<gene>
    <name evidence="23" type="primary">cytb</name>
</gene>
<evidence type="ECO:0000259" key="22">
    <source>
        <dbReference type="PROSITE" id="PS51003"/>
    </source>
</evidence>
<sequence>MNKPMRKTHPLFKIINSSLIDLPSPSSLSLWWNFGSLLGLCLMIQIITGVFLAMHYTANIELAFNSVMHICRDVNNGWMLRYTHANGASMFFICLYLHAGRGMYYGSYKLMMTWNTGVILLFLTMGTAFLGYVLPWGQMSLWGATVITNLLSAVPYLGNTLVKWLWGGFSVDNATLTRFFTLHFLLPFIIVAFVLIHLLFLHQTGSNNPLGMNSNQDKMPFHPYFSIKDTMGFIIMLMVLSMLVLMEPQMLGDPENFMPANPLVTPVHIQPEWYFLFAYAILRSIPNKLGGVVAMIMSIAIILILPLSNISKFQGNKFYPINKMMFWAFVMIMIMLTWIGARPAEEPYIYTGQVLTIMYFLYFLINPLILKFWDKMTS</sequence>
<dbReference type="PROSITE" id="PS51003">
    <property type="entry name" value="CYTB_CTER"/>
    <property type="match status" value="1"/>
</dbReference>
<evidence type="ECO:0000256" key="18">
    <source>
        <dbReference type="PIRSR" id="PIRSR038885-1"/>
    </source>
</evidence>
<keyword evidence="6 19" id="KW-0349">Heme</keyword>
<comment type="function">
    <text evidence="1 20">Component of the ubiquinol-cytochrome c reductase complex (complex III or cytochrome b-c1 complex) that is part of the mitochondrial respiratory chain. The b-c1 complex mediates electron transfer from ubiquinol to cytochrome c. Contributes to the generation of a proton gradient across the mitochondrial membrane that is then used for ATP synthesis.</text>
</comment>
<dbReference type="InterPro" id="IPR005797">
    <property type="entry name" value="Cyt_b/b6_N"/>
</dbReference>
<evidence type="ECO:0000256" key="12">
    <source>
        <dbReference type="ARBA" id="ARBA00022989"/>
    </source>
</evidence>
<comment type="cofactor">
    <cofactor evidence="19">
        <name>heme</name>
        <dbReference type="ChEBI" id="CHEBI:30413"/>
    </cofactor>
    <text evidence="19">Binds 2 heme groups non-covalently.</text>
</comment>
<evidence type="ECO:0000256" key="4">
    <source>
        <dbReference type="ARBA" id="ARBA00013531"/>
    </source>
</evidence>
<dbReference type="InterPro" id="IPR005798">
    <property type="entry name" value="Cyt_b/b6_C"/>
</dbReference>
<dbReference type="SUPFAM" id="SSF81342">
    <property type="entry name" value="Transmembrane di-heme cytochromes"/>
    <property type="match status" value="1"/>
</dbReference>
<dbReference type="PROSITE" id="PS51002">
    <property type="entry name" value="CYTB_NTER"/>
    <property type="match status" value="1"/>
</dbReference>
<evidence type="ECO:0000256" key="17">
    <source>
        <dbReference type="ARBA" id="ARBA00061233"/>
    </source>
</evidence>
<evidence type="ECO:0000256" key="6">
    <source>
        <dbReference type="ARBA" id="ARBA00022617"/>
    </source>
</evidence>
<evidence type="ECO:0000256" key="7">
    <source>
        <dbReference type="ARBA" id="ARBA00022660"/>
    </source>
</evidence>
<dbReference type="AlphaFoldDB" id="A0A2P1CMT4"/>
<dbReference type="Gene3D" id="1.20.810.10">
    <property type="entry name" value="Cytochrome Bc1 Complex, Chain C"/>
    <property type="match status" value="1"/>
</dbReference>
<dbReference type="InterPro" id="IPR048260">
    <property type="entry name" value="Cytochrome_b_C_euk/bac"/>
</dbReference>
<feature type="transmembrane region" description="Helical" evidence="20">
    <location>
        <begin position="79"/>
        <end position="99"/>
    </location>
</feature>
<feature type="binding site" description="axial binding residue" evidence="19">
    <location>
        <position position="98"/>
    </location>
    <ligand>
        <name>heme b</name>
        <dbReference type="ChEBI" id="CHEBI:60344"/>
        <label>b566</label>
    </ligand>
    <ligandPart>
        <name>Fe</name>
        <dbReference type="ChEBI" id="CHEBI:18248"/>
    </ligandPart>
</feature>
<feature type="transmembrane region" description="Helical" evidence="20">
    <location>
        <begin position="141"/>
        <end position="159"/>
    </location>
</feature>
<feature type="binding site" description="axial binding residue" evidence="19">
    <location>
        <position position="84"/>
    </location>
    <ligand>
        <name>heme b</name>
        <dbReference type="ChEBI" id="CHEBI:60344"/>
        <label>b562</label>
    </ligand>
    <ligandPart>
        <name>Fe</name>
        <dbReference type="ChEBI" id="CHEBI:18248"/>
    </ligandPart>
</feature>
<keyword evidence="15 20" id="KW-0496">Mitochondrion</keyword>
<keyword evidence="8 20" id="KW-0812">Transmembrane</keyword>
<evidence type="ECO:0000256" key="16">
    <source>
        <dbReference type="ARBA" id="ARBA00023136"/>
    </source>
</evidence>
<comment type="subunit">
    <text evidence="3">The main subunits of complex b-c1 are: cytochrome b, cytochrome c1 and the Rieske protein.</text>
</comment>
<reference evidence="23" key="1">
    <citation type="journal article" date="2018" name="Cladistics">
        <title>Phylogeny and the colourful history of jewel bugs (Insecta: Hemiptera: Scutelleridae).</title>
        <authorList>
            <person name="Wu Y."/>
            <person name="Redei D."/>
            <person name="Eger J."/>
            <person name="Wang Y."/>
            <person name="Wu H."/>
            <person name="Carapezza A."/>
            <person name="Kment P."/>
            <person name="Cai B."/>
            <person name="Sun X."/>
            <person name="Guo P."/>
            <person name="Luo J."/>
            <person name="Xie Q."/>
        </authorList>
    </citation>
    <scope>NUCLEOTIDE SEQUENCE</scope>
</reference>
<organism evidence="23">
    <name type="scientific">Augocoris gomesii</name>
    <dbReference type="NCBI Taxonomy" id="2080387"/>
    <lineage>
        <taxon>Eukaryota</taxon>
        <taxon>Metazoa</taxon>
        <taxon>Ecdysozoa</taxon>
        <taxon>Arthropoda</taxon>
        <taxon>Hexapoda</taxon>
        <taxon>Insecta</taxon>
        <taxon>Pterygota</taxon>
        <taxon>Neoptera</taxon>
        <taxon>Paraneoptera</taxon>
        <taxon>Hemiptera</taxon>
        <taxon>Heteroptera</taxon>
        <taxon>Panheteroptera</taxon>
        <taxon>Pentatomomorpha</taxon>
        <taxon>Pentatomoidea</taxon>
        <taxon>Scutelleridae</taxon>
        <taxon>Scutellerinae</taxon>
        <taxon>Augocoris</taxon>
    </lineage>
</organism>
<accession>A0A2P1CMT4</accession>
<evidence type="ECO:0000256" key="13">
    <source>
        <dbReference type="ARBA" id="ARBA00023004"/>
    </source>
</evidence>
<keyword evidence="5 20" id="KW-0813">Transport</keyword>
<feature type="transmembrane region" description="Helical" evidence="20">
    <location>
        <begin position="289"/>
        <end position="309"/>
    </location>
</feature>
<feature type="binding site" description="axial binding residue" evidence="19">
    <location>
        <position position="197"/>
    </location>
    <ligand>
        <name>heme b</name>
        <dbReference type="ChEBI" id="CHEBI:60344"/>
        <label>b566</label>
    </ligand>
    <ligandPart>
        <name>Fe</name>
        <dbReference type="ChEBI" id="CHEBI:18248"/>
    </ligandPart>
</feature>
<dbReference type="Pfam" id="PF00032">
    <property type="entry name" value="Cytochrom_B_C"/>
    <property type="match status" value="1"/>
</dbReference>
<feature type="binding site" description="axial binding residue" evidence="19">
    <location>
        <position position="183"/>
    </location>
    <ligand>
        <name>heme b</name>
        <dbReference type="ChEBI" id="CHEBI:60344"/>
        <label>b562</label>
    </ligand>
    <ligandPart>
        <name>Fe</name>
        <dbReference type="ChEBI" id="CHEBI:18248"/>
    </ligandPart>
</feature>
<feature type="binding site" evidence="18">
    <location>
        <position position="202"/>
    </location>
    <ligand>
        <name>a ubiquinone</name>
        <dbReference type="ChEBI" id="CHEBI:16389"/>
    </ligand>
</feature>
<dbReference type="CDD" id="cd00290">
    <property type="entry name" value="cytochrome_b_C"/>
    <property type="match status" value="1"/>
</dbReference>
<dbReference type="GO" id="GO:0006122">
    <property type="term" value="P:mitochondrial electron transport, ubiquinol to cytochrome c"/>
    <property type="evidence" value="ECO:0007669"/>
    <property type="project" value="TreeGrafter"/>
</dbReference>
<comment type="cofactor">
    <cofactor evidence="20">
        <name>heme b</name>
        <dbReference type="ChEBI" id="CHEBI:60344"/>
    </cofactor>
    <text evidence="20">Binds 2 heme groups non-covalently.</text>
</comment>
<dbReference type="SUPFAM" id="SSF81648">
    <property type="entry name" value="a domain/subunit of cytochrome bc1 complex (Ubiquinol-cytochrome c reductase)"/>
    <property type="match status" value="1"/>
</dbReference>
<dbReference type="InterPro" id="IPR048259">
    <property type="entry name" value="Cytochrome_b_N_euk/bac"/>
</dbReference>
<dbReference type="GO" id="GO:0045275">
    <property type="term" value="C:respiratory chain complex III"/>
    <property type="evidence" value="ECO:0007669"/>
    <property type="project" value="InterPro"/>
</dbReference>
<comment type="similarity">
    <text evidence="17 20">Belongs to the cytochrome b family.</text>
</comment>
<dbReference type="PANTHER" id="PTHR19271:SF16">
    <property type="entry name" value="CYTOCHROME B"/>
    <property type="match status" value="1"/>
</dbReference>
<evidence type="ECO:0000256" key="3">
    <source>
        <dbReference type="ARBA" id="ARBA00011649"/>
    </source>
</evidence>
<dbReference type="InterPro" id="IPR016174">
    <property type="entry name" value="Di-haem_cyt_TM"/>
</dbReference>
<keyword evidence="13 19" id="KW-0408">Iron</keyword>
<feature type="domain" description="Cytochrome b/b6 C-terminal region profile" evidence="22">
    <location>
        <begin position="211"/>
        <end position="378"/>
    </location>
</feature>
<evidence type="ECO:0000259" key="21">
    <source>
        <dbReference type="PROSITE" id="PS51002"/>
    </source>
</evidence>
<comment type="subcellular location">
    <subcellularLocation>
        <location evidence="2">Mitochondrion inner membrane</location>
        <topology evidence="2">Multi-pass membrane protein</topology>
    </subcellularLocation>
</comment>
<evidence type="ECO:0000256" key="15">
    <source>
        <dbReference type="ARBA" id="ARBA00023128"/>
    </source>
</evidence>
<dbReference type="GO" id="GO:0046872">
    <property type="term" value="F:metal ion binding"/>
    <property type="evidence" value="ECO:0007669"/>
    <property type="project" value="UniProtKB-UniRule"/>
</dbReference>
<feature type="transmembrane region" description="Helical" evidence="20">
    <location>
        <begin position="221"/>
        <end position="246"/>
    </location>
</feature>
<dbReference type="GO" id="GO:0016491">
    <property type="term" value="F:oxidoreductase activity"/>
    <property type="evidence" value="ECO:0007669"/>
    <property type="project" value="UniProtKB-UniRule"/>
</dbReference>
<keyword evidence="11 20" id="KW-0249">Electron transport</keyword>
<feature type="domain" description="Cytochrome b/b6 N-terminal region profile" evidence="21">
    <location>
        <begin position="1"/>
        <end position="210"/>
    </location>
</feature>
<feature type="transmembrane region" description="Helical" evidence="20">
    <location>
        <begin position="347"/>
        <end position="370"/>
    </location>
</feature>
<protein>
    <recommendedName>
        <fullName evidence="4 20">Cytochrome b</fullName>
    </recommendedName>
</protein>
<keyword evidence="16 20" id="KW-0472">Membrane</keyword>
<evidence type="ECO:0000256" key="5">
    <source>
        <dbReference type="ARBA" id="ARBA00022448"/>
    </source>
</evidence>
<feature type="transmembrane region" description="Helical" evidence="20">
    <location>
        <begin position="111"/>
        <end position="134"/>
    </location>
</feature>
<keyword evidence="7 20" id="KW-0679">Respiratory chain</keyword>
<evidence type="ECO:0000313" key="23">
    <source>
        <dbReference type="EMBL" id="AVJ52605.1"/>
    </source>
</evidence>
<evidence type="ECO:0000256" key="9">
    <source>
        <dbReference type="ARBA" id="ARBA00022723"/>
    </source>
</evidence>
<evidence type="ECO:0000256" key="2">
    <source>
        <dbReference type="ARBA" id="ARBA00004448"/>
    </source>
</evidence>
<evidence type="ECO:0000256" key="19">
    <source>
        <dbReference type="PIRSR" id="PIRSR038885-2"/>
    </source>
</evidence>
<keyword evidence="10" id="KW-0999">Mitochondrion inner membrane</keyword>
<dbReference type="InterPro" id="IPR030689">
    <property type="entry name" value="Cytochrome_b"/>
</dbReference>
<keyword evidence="14" id="KW-0830">Ubiquinone</keyword>
<evidence type="ECO:0000256" key="11">
    <source>
        <dbReference type="ARBA" id="ARBA00022982"/>
    </source>
</evidence>
<evidence type="ECO:0000256" key="8">
    <source>
        <dbReference type="ARBA" id="ARBA00022692"/>
    </source>
</evidence>
<dbReference type="GO" id="GO:0005743">
    <property type="term" value="C:mitochondrial inner membrane"/>
    <property type="evidence" value="ECO:0007669"/>
    <property type="project" value="UniProtKB-SubCell"/>
</dbReference>
<feature type="transmembrane region" description="Helical" evidence="20">
    <location>
        <begin position="179"/>
        <end position="200"/>
    </location>
</feature>
<evidence type="ECO:0000256" key="14">
    <source>
        <dbReference type="ARBA" id="ARBA00023075"/>
    </source>
</evidence>
<dbReference type="GO" id="GO:0008121">
    <property type="term" value="F:quinol-cytochrome-c reductase activity"/>
    <property type="evidence" value="ECO:0007669"/>
    <property type="project" value="InterPro"/>
</dbReference>